<dbReference type="InterPro" id="IPR029016">
    <property type="entry name" value="GAF-like_dom_sf"/>
</dbReference>
<dbReference type="InterPro" id="IPR003594">
    <property type="entry name" value="HATPase_dom"/>
</dbReference>
<dbReference type="Gene3D" id="3.40.50.2300">
    <property type="match status" value="2"/>
</dbReference>
<dbReference type="InterPro" id="IPR004358">
    <property type="entry name" value="Sig_transdc_His_kin-like_C"/>
</dbReference>
<dbReference type="SMART" id="SM00387">
    <property type="entry name" value="HATPase_c"/>
    <property type="match status" value="1"/>
</dbReference>
<dbReference type="InterPro" id="IPR035965">
    <property type="entry name" value="PAS-like_dom_sf"/>
</dbReference>
<gene>
    <name evidence="12" type="ORF">GM173_14820</name>
</gene>
<evidence type="ECO:0000259" key="10">
    <source>
        <dbReference type="PROSITE" id="PS50112"/>
    </source>
</evidence>
<dbReference type="Pfam" id="PF00512">
    <property type="entry name" value="HisKA"/>
    <property type="match status" value="1"/>
</dbReference>
<dbReference type="InterPro" id="IPR001789">
    <property type="entry name" value="Sig_transdc_resp-reg_receiver"/>
</dbReference>
<evidence type="ECO:0000256" key="5">
    <source>
        <dbReference type="ARBA" id="ARBA00022777"/>
    </source>
</evidence>
<dbReference type="Gene3D" id="3.30.565.10">
    <property type="entry name" value="Histidine kinase-like ATPase, C-terminal domain"/>
    <property type="match status" value="1"/>
</dbReference>
<dbReference type="SUPFAM" id="SSF47384">
    <property type="entry name" value="Homodimeric domain of signal transducing histidine kinase"/>
    <property type="match status" value="1"/>
</dbReference>
<dbReference type="SMART" id="SM00388">
    <property type="entry name" value="HisKA"/>
    <property type="match status" value="1"/>
</dbReference>
<dbReference type="PANTHER" id="PTHR45339">
    <property type="entry name" value="HYBRID SIGNAL TRANSDUCTION HISTIDINE KINASE J"/>
    <property type="match status" value="1"/>
</dbReference>
<dbReference type="PROSITE" id="PS50109">
    <property type="entry name" value="HIS_KIN"/>
    <property type="match status" value="1"/>
</dbReference>
<dbReference type="SMART" id="SM00448">
    <property type="entry name" value="REC"/>
    <property type="match status" value="2"/>
</dbReference>
<keyword evidence="5" id="KW-0418">Kinase</keyword>
<name>A0ABS2CFQ8_9NEIS</name>
<dbReference type="SUPFAM" id="SSF52172">
    <property type="entry name" value="CheY-like"/>
    <property type="match status" value="2"/>
</dbReference>
<evidence type="ECO:0000256" key="2">
    <source>
        <dbReference type="ARBA" id="ARBA00012438"/>
    </source>
</evidence>
<dbReference type="InterPro" id="IPR000014">
    <property type="entry name" value="PAS"/>
</dbReference>
<dbReference type="Gene3D" id="3.30.450.40">
    <property type="match status" value="1"/>
</dbReference>
<feature type="modified residue" description="4-aspartylphosphate" evidence="7">
    <location>
        <position position="921"/>
    </location>
</feature>
<keyword evidence="4" id="KW-0808">Transferase</keyword>
<dbReference type="Pfam" id="PF01590">
    <property type="entry name" value="GAF"/>
    <property type="match status" value="1"/>
</dbReference>
<feature type="modified residue" description="4-aspartylphosphate" evidence="7">
    <location>
        <position position="781"/>
    </location>
</feature>
<keyword evidence="3 7" id="KW-0597">Phosphoprotein</keyword>
<evidence type="ECO:0000256" key="4">
    <source>
        <dbReference type="ARBA" id="ARBA00022679"/>
    </source>
</evidence>
<dbReference type="SMART" id="SM00065">
    <property type="entry name" value="GAF"/>
    <property type="match status" value="2"/>
</dbReference>
<evidence type="ECO:0000259" key="11">
    <source>
        <dbReference type="PROSITE" id="PS50113"/>
    </source>
</evidence>
<accession>A0ABS2CFQ8</accession>
<dbReference type="PROSITE" id="PS50112">
    <property type="entry name" value="PAS"/>
    <property type="match status" value="1"/>
</dbReference>
<evidence type="ECO:0000313" key="13">
    <source>
        <dbReference type="Proteomes" id="UP001195660"/>
    </source>
</evidence>
<dbReference type="InterPro" id="IPR013655">
    <property type="entry name" value="PAS_fold_3"/>
</dbReference>
<dbReference type="PRINTS" id="PR00344">
    <property type="entry name" value="BCTRLSENSOR"/>
</dbReference>
<evidence type="ECO:0000256" key="3">
    <source>
        <dbReference type="ARBA" id="ARBA00022553"/>
    </source>
</evidence>
<dbReference type="EC" id="2.7.13.3" evidence="2"/>
<evidence type="ECO:0000256" key="1">
    <source>
        <dbReference type="ARBA" id="ARBA00000085"/>
    </source>
</evidence>
<dbReference type="CDD" id="cd00130">
    <property type="entry name" value="PAS"/>
    <property type="match status" value="1"/>
</dbReference>
<keyword evidence="6" id="KW-0902">Two-component regulatory system</keyword>
<dbReference type="InterPro" id="IPR036097">
    <property type="entry name" value="HisK_dim/P_sf"/>
</dbReference>
<dbReference type="Pfam" id="PF00072">
    <property type="entry name" value="Response_reg"/>
    <property type="match status" value="2"/>
</dbReference>
<evidence type="ECO:0000313" key="12">
    <source>
        <dbReference type="EMBL" id="MBM5572842.1"/>
    </source>
</evidence>
<dbReference type="InterPro" id="IPR003018">
    <property type="entry name" value="GAF"/>
</dbReference>
<dbReference type="SUPFAM" id="SSF55874">
    <property type="entry name" value="ATPase domain of HSP90 chaperone/DNA topoisomerase II/histidine kinase"/>
    <property type="match status" value="1"/>
</dbReference>
<evidence type="ECO:0000259" key="9">
    <source>
        <dbReference type="PROSITE" id="PS50110"/>
    </source>
</evidence>
<dbReference type="InterPro" id="IPR003661">
    <property type="entry name" value="HisK_dim/P_dom"/>
</dbReference>
<dbReference type="Pfam" id="PF08447">
    <property type="entry name" value="PAS_3"/>
    <property type="match status" value="1"/>
</dbReference>
<dbReference type="SUPFAM" id="SSF55785">
    <property type="entry name" value="PYP-like sensor domain (PAS domain)"/>
    <property type="match status" value="1"/>
</dbReference>
<dbReference type="RefSeq" id="WP_203572167.1">
    <property type="nucleotide sequence ID" value="NZ_WOFE01000011.1"/>
</dbReference>
<dbReference type="InterPro" id="IPR000700">
    <property type="entry name" value="PAS-assoc_C"/>
</dbReference>
<dbReference type="EMBL" id="WOFE01000011">
    <property type="protein sequence ID" value="MBM5572842.1"/>
    <property type="molecule type" value="Genomic_DNA"/>
</dbReference>
<dbReference type="Gene3D" id="1.10.287.130">
    <property type="match status" value="1"/>
</dbReference>
<protein>
    <recommendedName>
        <fullName evidence="2">histidine kinase</fullName>
        <ecNumber evidence="2">2.7.13.3</ecNumber>
    </recommendedName>
</protein>
<comment type="catalytic activity">
    <reaction evidence="1">
        <text>ATP + protein L-histidine = ADP + protein N-phospho-L-histidine.</text>
        <dbReference type="EC" id="2.7.13.3"/>
    </reaction>
</comment>
<dbReference type="InterPro" id="IPR036890">
    <property type="entry name" value="HATPase_C_sf"/>
</dbReference>
<dbReference type="CDD" id="cd16922">
    <property type="entry name" value="HATPase_EvgS-ArcB-TorS-like"/>
    <property type="match status" value="1"/>
</dbReference>
<proteinExistence type="predicted"/>
<dbReference type="PANTHER" id="PTHR45339:SF1">
    <property type="entry name" value="HYBRID SIGNAL TRANSDUCTION HISTIDINE KINASE J"/>
    <property type="match status" value="1"/>
</dbReference>
<dbReference type="PROSITE" id="PS50110">
    <property type="entry name" value="RESPONSE_REGULATORY"/>
    <property type="match status" value="2"/>
</dbReference>
<dbReference type="SUPFAM" id="SSF55781">
    <property type="entry name" value="GAF domain-like"/>
    <property type="match status" value="2"/>
</dbReference>
<feature type="domain" description="PAC" evidence="11">
    <location>
        <begin position="418"/>
        <end position="469"/>
    </location>
</feature>
<dbReference type="Pfam" id="PF02518">
    <property type="entry name" value="HATPase_c"/>
    <property type="match status" value="1"/>
</dbReference>
<dbReference type="InterPro" id="IPR011006">
    <property type="entry name" value="CheY-like_superfamily"/>
</dbReference>
<evidence type="ECO:0000256" key="7">
    <source>
        <dbReference type="PROSITE-ProRule" id="PRU00169"/>
    </source>
</evidence>
<sequence length="993" mass="109255">MRLDVVPALLRAQSNFLAEVIEPSGFAAVLQDLLALTGSVCGALGEWSANHHSVQLFSLQTASGYSSPHCLWPMRPEYRAALAKGRAVVVSAEQVDDTFSELFAVTQPLLYRLILPLQHQGKTVGIAILANSDNAYSAILLKQLQAFLATLAQLILFQRQAIQRQQAQEKHQRQQASLRALSQITALRQRNDHELIANALYLACSYFGVPVGTVSHIQQNDYLIEVQYSANGALHEGVQYDLTETYCSLTYQADDVVAISMMGLSPWANHPCYAKFGLETYIGTPIWVAGQRYGTLHFAAPEVQARPFDEVDYEFLRLMARWVGGTIERKLARQERDDIAERFRKIGEQVPGLIFQTRMNQDGSSAYLYASAGIEGIYGVKPADVAEDATKVLAYLHPDDVNEVVASYTKALESLSHWDTVYRINHPAKGLIWVEAHAKPERTPEGDTLWYGMVMDVTEQQAAKFKLQQAMQAAEAANQAKSLFLANMSHEIRTPMNGVLGMISLLLDSNLSPQQREYAETVRYSGDVLMGVINDILDFSKIEAGRLELEMLDFDLPRLLNDFSAMMSLRLQEKGLRYRCDIAADVPAMLRGDPGRLRQVLINLVGNAIKFTEQGEVSVNVSLQAQTANAITLRFCVSDTGIGIPSDKIHRLFNSFSQVDESTSRRFGGTGLGLAICKQIVTLMGGDIAAHSIAEQGTDFVFTVQMAMASVAAHVRLRQATTPQQQKVLVVDAIDTHREALVNLLTVWAGQVVAVSNSEQALALLHTAAQTSQPFTLAVLDLHLPEIDGLQMARIIKGDPVLAALPLMLVTAIGVRGDGSRAHHAGFAAYLTKAVPADEFYGVLELVLQGEGDTQLVTRHTLKETSSAQHYKVLLAEDNPVNRMVAVKMLEKLGCTVVTAENGRFALMSVLEQPFDLVFMDMQMPEMDGLEATRLIRSQDNGRLSGIPIIALTANALADDKQRCLEVGMNDFLVKPIQPDALLKALKQWAGRS</sequence>
<dbReference type="Proteomes" id="UP001195660">
    <property type="component" value="Unassembled WGS sequence"/>
</dbReference>
<feature type="domain" description="PAS" evidence="10">
    <location>
        <begin position="339"/>
        <end position="415"/>
    </location>
</feature>
<evidence type="ECO:0000256" key="6">
    <source>
        <dbReference type="ARBA" id="ARBA00023012"/>
    </source>
</evidence>
<reference evidence="12 13" key="1">
    <citation type="submission" date="2019-11" db="EMBL/GenBank/DDBJ databases">
        <title>Novel Deefgea species.</title>
        <authorList>
            <person name="Han J.-H."/>
        </authorList>
    </citation>
    <scope>NUCLEOTIDE SEQUENCE [LARGE SCALE GENOMIC DNA]</scope>
    <source>
        <strain evidence="12 13">LMG 24817</strain>
    </source>
</reference>
<comment type="caution">
    <text evidence="12">The sequence shown here is derived from an EMBL/GenBank/DDBJ whole genome shotgun (WGS) entry which is preliminary data.</text>
</comment>
<organism evidence="12 13">
    <name type="scientific">Deefgea chitinilytica</name>
    <dbReference type="NCBI Taxonomy" id="570276"/>
    <lineage>
        <taxon>Bacteria</taxon>
        <taxon>Pseudomonadati</taxon>
        <taxon>Pseudomonadota</taxon>
        <taxon>Betaproteobacteria</taxon>
        <taxon>Neisseriales</taxon>
        <taxon>Chitinibacteraceae</taxon>
        <taxon>Deefgea</taxon>
    </lineage>
</organism>
<dbReference type="CDD" id="cd00082">
    <property type="entry name" value="HisKA"/>
    <property type="match status" value="1"/>
</dbReference>
<feature type="domain" description="Histidine kinase" evidence="8">
    <location>
        <begin position="487"/>
        <end position="708"/>
    </location>
</feature>
<feature type="domain" description="Response regulatory" evidence="9">
    <location>
        <begin position="727"/>
        <end position="848"/>
    </location>
</feature>
<feature type="domain" description="Response regulatory" evidence="9">
    <location>
        <begin position="872"/>
        <end position="990"/>
    </location>
</feature>
<dbReference type="CDD" id="cd17546">
    <property type="entry name" value="REC_hyHK_CKI1_RcsC-like"/>
    <property type="match status" value="2"/>
</dbReference>
<evidence type="ECO:0000259" key="8">
    <source>
        <dbReference type="PROSITE" id="PS50109"/>
    </source>
</evidence>
<keyword evidence="13" id="KW-1185">Reference proteome</keyword>
<dbReference type="InterPro" id="IPR005467">
    <property type="entry name" value="His_kinase_dom"/>
</dbReference>
<dbReference type="PROSITE" id="PS50113">
    <property type="entry name" value="PAC"/>
    <property type="match status" value="1"/>
</dbReference>
<dbReference type="Gene3D" id="3.30.450.20">
    <property type="entry name" value="PAS domain"/>
    <property type="match status" value="1"/>
</dbReference>